<proteinExistence type="predicted"/>
<dbReference type="Pfam" id="PF00270">
    <property type="entry name" value="DEAD"/>
    <property type="match status" value="1"/>
</dbReference>
<evidence type="ECO:0000256" key="1">
    <source>
        <dbReference type="ARBA" id="ARBA00022741"/>
    </source>
</evidence>
<dbReference type="PANTHER" id="PTHR18934">
    <property type="entry name" value="ATP-DEPENDENT RNA HELICASE"/>
    <property type="match status" value="1"/>
</dbReference>
<dbReference type="Pfam" id="PF07717">
    <property type="entry name" value="OB_NTP_bind"/>
    <property type="match status" value="1"/>
</dbReference>
<keyword evidence="3 7" id="KW-0347">Helicase</keyword>
<dbReference type="SMART" id="SM00490">
    <property type="entry name" value="HELICc"/>
    <property type="match status" value="1"/>
</dbReference>
<dbReference type="Pfam" id="PF21010">
    <property type="entry name" value="HA2_C"/>
    <property type="match status" value="1"/>
</dbReference>
<dbReference type="CDD" id="cd18791">
    <property type="entry name" value="SF2_C_RHA"/>
    <property type="match status" value="1"/>
</dbReference>
<dbReference type="InterPro" id="IPR014001">
    <property type="entry name" value="Helicase_ATP-bd"/>
</dbReference>
<dbReference type="Pfam" id="PF11898">
    <property type="entry name" value="DUF3418"/>
    <property type="match status" value="1"/>
</dbReference>
<dbReference type="EMBL" id="BAAAHG010000040">
    <property type="protein sequence ID" value="GAA0922819.1"/>
    <property type="molecule type" value="Genomic_DNA"/>
</dbReference>
<dbReference type="SMART" id="SM00847">
    <property type="entry name" value="HA2"/>
    <property type="match status" value="1"/>
</dbReference>
<gene>
    <name evidence="7" type="primary">hrpA</name>
    <name evidence="7" type="ORF">GCM10009549_42790</name>
</gene>
<dbReference type="NCBIfam" id="TIGR01967">
    <property type="entry name" value="DEAH_box_HrpA"/>
    <property type="match status" value="1"/>
</dbReference>
<dbReference type="Pfam" id="PF00271">
    <property type="entry name" value="Helicase_C"/>
    <property type="match status" value="1"/>
</dbReference>
<dbReference type="InterPro" id="IPR011545">
    <property type="entry name" value="DEAD/DEAH_box_helicase_dom"/>
</dbReference>
<evidence type="ECO:0000259" key="6">
    <source>
        <dbReference type="PROSITE" id="PS51194"/>
    </source>
</evidence>
<evidence type="ECO:0000313" key="7">
    <source>
        <dbReference type="EMBL" id="GAA0922819.1"/>
    </source>
</evidence>
<dbReference type="InterPro" id="IPR003593">
    <property type="entry name" value="AAA+_ATPase"/>
</dbReference>
<dbReference type="InterPro" id="IPR024590">
    <property type="entry name" value="HrpA_C"/>
</dbReference>
<dbReference type="Pfam" id="PF04408">
    <property type="entry name" value="WHD_HA2"/>
    <property type="match status" value="1"/>
</dbReference>
<keyword evidence="4" id="KW-0067">ATP-binding</keyword>
<feature type="domain" description="Helicase ATP-binding" evidence="5">
    <location>
        <begin position="87"/>
        <end position="251"/>
    </location>
</feature>
<dbReference type="SMART" id="SM00382">
    <property type="entry name" value="AAA"/>
    <property type="match status" value="1"/>
</dbReference>
<evidence type="ECO:0000256" key="3">
    <source>
        <dbReference type="ARBA" id="ARBA00022806"/>
    </source>
</evidence>
<protein>
    <submittedName>
        <fullName evidence="7">ATP-dependent RNA helicase HrpA</fullName>
    </submittedName>
</protein>
<dbReference type="Proteomes" id="UP001501005">
    <property type="component" value="Unassembled WGS sequence"/>
</dbReference>
<evidence type="ECO:0000256" key="4">
    <source>
        <dbReference type="ARBA" id="ARBA00022840"/>
    </source>
</evidence>
<keyword evidence="2" id="KW-0378">Hydrolase</keyword>
<dbReference type="Gene3D" id="3.40.50.300">
    <property type="entry name" value="P-loop containing nucleotide triphosphate hydrolases"/>
    <property type="match status" value="2"/>
</dbReference>
<organism evidence="7 8">
    <name type="scientific">Streptomyces thermoalcalitolerans</name>
    <dbReference type="NCBI Taxonomy" id="65605"/>
    <lineage>
        <taxon>Bacteria</taxon>
        <taxon>Bacillati</taxon>
        <taxon>Actinomycetota</taxon>
        <taxon>Actinomycetes</taxon>
        <taxon>Kitasatosporales</taxon>
        <taxon>Streptomycetaceae</taxon>
        <taxon>Streptomyces</taxon>
    </lineage>
</organism>
<dbReference type="RefSeq" id="WP_344052212.1">
    <property type="nucleotide sequence ID" value="NZ_BAAAHG010000040.1"/>
</dbReference>
<dbReference type="PANTHER" id="PTHR18934:SF99">
    <property type="entry name" value="ATP-DEPENDENT RNA HELICASE DHX37-RELATED"/>
    <property type="match status" value="1"/>
</dbReference>
<dbReference type="InterPro" id="IPR007502">
    <property type="entry name" value="Helicase-assoc_dom"/>
</dbReference>
<keyword evidence="8" id="KW-1185">Reference proteome</keyword>
<evidence type="ECO:0000313" key="8">
    <source>
        <dbReference type="Proteomes" id="UP001501005"/>
    </source>
</evidence>
<dbReference type="CDD" id="cd17989">
    <property type="entry name" value="DEXHc_HrpA"/>
    <property type="match status" value="1"/>
</dbReference>
<name>A0ABN1P619_9ACTN</name>
<dbReference type="SMART" id="SM00487">
    <property type="entry name" value="DEXDc"/>
    <property type="match status" value="1"/>
</dbReference>
<dbReference type="NCBIfam" id="NF008348">
    <property type="entry name" value="PRK11131.1"/>
    <property type="match status" value="1"/>
</dbReference>
<dbReference type="PROSITE" id="PS51192">
    <property type="entry name" value="HELICASE_ATP_BIND_1"/>
    <property type="match status" value="1"/>
</dbReference>
<reference evidence="7 8" key="1">
    <citation type="journal article" date="2019" name="Int. J. Syst. Evol. Microbiol.">
        <title>The Global Catalogue of Microorganisms (GCM) 10K type strain sequencing project: providing services to taxonomists for standard genome sequencing and annotation.</title>
        <authorList>
            <consortium name="The Broad Institute Genomics Platform"/>
            <consortium name="The Broad Institute Genome Sequencing Center for Infectious Disease"/>
            <person name="Wu L."/>
            <person name="Ma J."/>
        </authorList>
    </citation>
    <scope>NUCLEOTIDE SEQUENCE [LARGE SCALE GENOMIC DNA]</scope>
    <source>
        <strain evidence="7 8">JCM 10673</strain>
    </source>
</reference>
<dbReference type="InterPro" id="IPR011709">
    <property type="entry name" value="DEAD-box_helicase_OB_fold"/>
</dbReference>
<comment type="caution">
    <text evidence="7">The sequence shown here is derived from an EMBL/GenBank/DDBJ whole genome shotgun (WGS) entry which is preliminary data.</text>
</comment>
<dbReference type="PROSITE" id="PS51194">
    <property type="entry name" value="HELICASE_CTER"/>
    <property type="match status" value="1"/>
</dbReference>
<evidence type="ECO:0000259" key="5">
    <source>
        <dbReference type="PROSITE" id="PS51192"/>
    </source>
</evidence>
<dbReference type="GO" id="GO:0004386">
    <property type="term" value="F:helicase activity"/>
    <property type="evidence" value="ECO:0007669"/>
    <property type="project" value="UniProtKB-KW"/>
</dbReference>
<accession>A0ABN1P619</accession>
<dbReference type="InterPro" id="IPR027417">
    <property type="entry name" value="P-loop_NTPase"/>
</dbReference>
<evidence type="ECO:0000256" key="2">
    <source>
        <dbReference type="ARBA" id="ARBA00022801"/>
    </source>
</evidence>
<dbReference type="Gene3D" id="1.20.120.1080">
    <property type="match status" value="1"/>
</dbReference>
<dbReference type="InterPro" id="IPR048333">
    <property type="entry name" value="HA2_WH"/>
</dbReference>
<dbReference type="SUPFAM" id="SSF52540">
    <property type="entry name" value="P-loop containing nucleoside triphosphate hydrolases"/>
    <property type="match status" value="1"/>
</dbReference>
<feature type="domain" description="Helicase C-terminal" evidence="6">
    <location>
        <begin position="279"/>
        <end position="449"/>
    </location>
</feature>
<dbReference type="InterPro" id="IPR010222">
    <property type="entry name" value="RNA_helicase_HrpA"/>
</dbReference>
<dbReference type="InterPro" id="IPR001650">
    <property type="entry name" value="Helicase_C-like"/>
</dbReference>
<keyword evidence="1" id="KW-0547">Nucleotide-binding</keyword>
<sequence length="1328" mass="151165">MSTHPVPALGTLASRLDELSLRDAHRLGRRLEGARKIRKPQARAAVLAEIEEEMGKAEERMAARRSRVPEVRYPEQLPVSQKKDEIAEAIRDHQVVVIAGETGSGKTTQIPKICLELGRGVRGMIGHTQPRRIAARTVAERVAEELRTPLGEAVGWKVRFTDQVDPDATFIKLMTDGILLAEIQTDRELRAYDTIIIDEAHERSLNIDFLLGYLAQLLPKRPDLKVVITSATIDPERFSRHFGNAPIIEVSGRTYPVEVRYRPLLEEDPDAGDDADRDQITAIIDAVEELMAEGPGDILVFLSGEREIRDTADALTKKQYRFTEVLPLYARLSHAEQHRVFQPHTGRRIVLATNVAETSLTVPGIKYVIDPGFARISRYSHRTKVQRLPIEPISQASANQRKGRCGRTSDGICIRLYSEEDFLSRPEFTDPEILRTNLASVILQMTAAGLGDIEKFPFIDPPDHRNIRDGIQLLQELGALDPAQKDPRKRLTPLGRKLAQLPVDPRLARMILEADRNGCVREVMVIAAALSIQDPRERPADKQTQADQQHARFRDESSDFLAFLNLWRYIREQQKERGSSSFRRMCKQEFLNFLRIREWQDIYSQLRTVAQQMGLRVNSQDAPADRIHISLLAGLLSHIGMKDVRESKDAGPGGRRDGGRNEYLGARNAKFAIFPGSALFKKPPRFVMSAELVETSRLWARVNAKIEPEWVEPLAGHLLKRTYSEPHWEKDQAAVMAYEKVTLYGVPIVARRKVNYGRIDPEVSRELFIRHALVEGDWRTHHKFFADNRRLLSEVEELEHRARRRDIVVDDETLFDFYDQRVPEHVVSGAHFDAWWKRKRQEQPDFLDFEREMLIRESAEAVTKADYPDSWRQGDLKFRVTYQFEPGADADGVTVHIPLHVLNQVTGEGFDWQIPGLREELVTELIRSLPKPIRRNYVPAPNYAKAFLEKATPLQEPLTTAMARELKRMAGVPFEPEDFDWSKVPDHLKITFRIVDERRRKLAEDKDLEALKLKLKPRARKALSRAAAATASRTGGASLERTGLTDWTIGTLNRVFETRRAGHPVKAYPALVDDGDTVSVRLFDTEAEQAEAMWRGTRRLILRNIPVNPAKFASEKLTNQQKLALSANPHGSIQALFDDCAMAAADKLIEDFGGPVWDEESYRKLYDRVRAEIVDTTVRTVGQVQQVLAAWQACERRLKAVRSPVLLPNLADVRAQLDGLVKPGFVTEAGIRRLPDLKRYLVAADRRLQQMPTNVQRDTTRMEKIHDMQDEYAWLLEQMPQGRPVPSAVRDIRWMIEELRVSYFAHALGTAYPVSDKRILKAIDALAP</sequence>